<dbReference type="eggNOG" id="COG1925">
    <property type="taxonomic scope" value="Bacteria"/>
</dbReference>
<dbReference type="PRINTS" id="PR00107">
    <property type="entry name" value="PHOSPHOCPHPR"/>
</dbReference>
<dbReference type="InterPro" id="IPR050399">
    <property type="entry name" value="HPr"/>
</dbReference>
<keyword evidence="8" id="KW-1185">Reference proteome</keyword>
<dbReference type="InterPro" id="IPR035895">
    <property type="entry name" value="HPr-like_sf"/>
</dbReference>
<organism evidence="7 8">
    <name type="scientific">Mycolicibacterium tusciae</name>
    <dbReference type="NCBI Taxonomy" id="75922"/>
    <lineage>
        <taxon>Bacteria</taxon>
        <taxon>Bacillati</taxon>
        <taxon>Actinomycetota</taxon>
        <taxon>Actinomycetes</taxon>
        <taxon>Mycobacteriales</taxon>
        <taxon>Mycobacteriaceae</taxon>
        <taxon>Mycolicibacterium</taxon>
    </lineage>
</organism>
<comment type="caution">
    <text evidence="7">The sequence shown here is derived from an EMBL/GenBank/DDBJ whole genome shotgun (WGS) entry which is preliminary data.</text>
</comment>
<dbReference type="InterPro" id="IPR000032">
    <property type="entry name" value="HPr-like"/>
</dbReference>
<evidence type="ECO:0000256" key="5">
    <source>
        <dbReference type="ARBA" id="ARBA00022683"/>
    </source>
</evidence>
<proteinExistence type="predicted"/>
<evidence type="ECO:0000256" key="4">
    <source>
        <dbReference type="ARBA" id="ARBA00022490"/>
    </source>
</evidence>
<dbReference type="PANTHER" id="PTHR33705">
    <property type="entry name" value="PHOSPHOCARRIER PROTEIN HPR"/>
    <property type="match status" value="1"/>
</dbReference>
<evidence type="ECO:0000256" key="3">
    <source>
        <dbReference type="ARBA" id="ARBA00020422"/>
    </source>
</evidence>
<accession>A0A1X0JJ20</accession>
<evidence type="ECO:0000313" key="8">
    <source>
        <dbReference type="Proteomes" id="UP000192411"/>
    </source>
</evidence>
<evidence type="ECO:0000256" key="1">
    <source>
        <dbReference type="ARBA" id="ARBA00003681"/>
    </source>
</evidence>
<dbReference type="InterPro" id="IPR001020">
    <property type="entry name" value="PTS_HPr_His_P_site"/>
</dbReference>
<dbReference type="PROSITE" id="PS51350">
    <property type="entry name" value="PTS_HPR_DOM"/>
    <property type="match status" value="1"/>
</dbReference>
<sequence>MPSKTVIVGSAIGLHARPAAIIAEEVVKAGVPVTLSMDGGEPVDAGSALMIMTLGAGNGAEVTVDCDDADVLATVAGLVQQDLDA</sequence>
<dbReference type="GO" id="GO:0009401">
    <property type="term" value="P:phosphoenolpyruvate-dependent sugar phosphotransferase system"/>
    <property type="evidence" value="ECO:0007669"/>
    <property type="project" value="UniProtKB-KW"/>
</dbReference>
<dbReference type="NCBIfam" id="TIGR01003">
    <property type="entry name" value="PTS_HPr_family"/>
    <property type="match status" value="1"/>
</dbReference>
<protein>
    <recommendedName>
        <fullName evidence="3">Phosphocarrier protein HPr</fullName>
    </recommendedName>
</protein>
<comment type="subcellular location">
    <subcellularLocation>
        <location evidence="2">Cytoplasm</location>
    </subcellularLocation>
</comment>
<dbReference type="Pfam" id="PF00381">
    <property type="entry name" value="PTS-HPr"/>
    <property type="match status" value="1"/>
</dbReference>
<evidence type="ECO:0000256" key="2">
    <source>
        <dbReference type="ARBA" id="ARBA00004496"/>
    </source>
</evidence>
<dbReference type="Gene3D" id="3.30.1340.10">
    <property type="entry name" value="HPr-like"/>
    <property type="match status" value="1"/>
</dbReference>
<keyword evidence="4" id="KW-0963">Cytoplasm</keyword>
<dbReference type="GO" id="GO:0005737">
    <property type="term" value="C:cytoplasm"/>
    <property type="evidence" value="ECO:0007669"/>
    <property type="project" value="UniProtKB-SubCell"/>
</dbReference>
<dbReference type="PANTHER" id="PTHR33705:SF2">
    <property type="entry name" value="PHOSPHOCARRIER PROTEIN NPR"/>
    <property type="match status" value="1"/>
</dbReference>
<evidence type="ECO:0000259" key="6">
    <source>
        <dbReference type="PROSITE" id="PS51350"/>
    </source>
</evidence>
<dbReference type="AlphaFoldDB" id="A0A1X0JJ20"/>
<dbReference type="RefSeq" id="WP_083128296.1">
    <property type="nucleotide sequence ID" value="NZ_MVIM01000017.1"/>
</dbReference>
<evidence type="ECO:0000313" key="7">
    <source>
        <dbReference type="EMBL" id="ORB62247.1"/>
    </source>
</evidence>
<dbReference type="STRING" id="75922.BST47_24565"/>
<comment type="function">
    <text evidence="1">General (non sugar-specific) component of the phosphoenolpyruvate-dependent sugar phosphotransferase system (sugar PTS). This major carbohydrate active-transport system catalyzes the phosphorylation of incoming sugar substrates concomitantly with their translocation across the cell membrane. The phosphoryl group from phosphoenolpyruvate (PEP) is transferred to the phosphoryl carrier protein HPr by enzyme I. Phospho-HPr then transfers it to the PTS EIIA domain.</text>
</comment>
<dbReference type="SUPFAM" id="SSF55594">
    <property type="entry name" value="HPr-like"/>
    <property type="match status" value="1"/>
</dbReference>
<dbReference type="OrthoDB" id="9809047at2"/>
<name>A0A1X0JJ20_9MYCO</name>
<keyword evidence="5" id="KW-0598">Phosphotransferase system</keyword>
<dbReference type="Proteomes" id="UP000192411">
    <property type="component" value="Unassembled WGS sequence"/>
</dbReference>
<dbReference type="PROSITE" id="PS00369">
    <property type="entry name" value="PTS_HPR_HIS"/>
    <property type="match status" value="1"/>
</dbReference>
<feature type="domain" description="HPr" evidence="6">
    <location>
        <begin position="1"/>
        <end position="85"/>
    </location>
</feature>
<dbReference type="EMBL" id="MVIM01000017">
    <property type="protein sequence ID" value="ORB62247.1"/>
    <property type="molecule type" value="Genomic_DNA"/>
</dbReference>
<gene>
    <name evidence="7" type="ORF">BST47_24565</name>
</gene>
<dbReference type="CDD" id="cd00367">
    <property type="entry name" value="PTS-HPr_like"/>
    <property type="match status" value="1"/>
</dbReference>
<reference evidence="7 8" key="1">
    <citation type="submission" date="2017-02" db="EMBL/GenBank/DDBJ databases">
        <title>The new phylogeny of genus Mycobacterium.</title>
        <authorList>
            <person name="Tortoli E."/>
            <person name="Trovato A."/>
            <person name="Cirillo D.M."/>
        </authorList>
    </citation>
    <scope>NUCLEOTIDE SEQUENCE [LARGE SCALE GENOMIC DNA]</scope>
    <source>
        <strain evidence="7 8">DSM 44338</strain>
    </source>
</reference>